<protein>
    <submittedName>
        <fullName evidence="1 3">Uncharacterized protein</fullName>
    </submittedName>
</protein>
<organism evidence="3">
    <name type="scientific">Brugia pahangi</name>
    <name type="common">Filarial nematode worm</name>
    <dbReference type="NCBI Taxonomy" id="6280"/>
    <lineage>
        <taxon>Eukaryota</taxon>
        <taxon>Metazoa</taxon>
        <taxon>Ecdysozoa</taxon>
        <taxon>Nematoda</taxon>
        <taxon>Chromadorea</taxon>
        <taxon>Rhabditida</taxon>
        <taxon>Spirurina</taxon>
        <taxon>Spiruromorpha</taxon>
        <taxon>Filarioidea</taxon>
        <taxon>Onchocercidae</taxon>
        <taxon>Brugia</taxon>
    </lineage>
</organism>
<name>A0A0N4T6M4_BRUPA</name>
<sequence>MAHHLSDKFYDESKRESVRTPEEIVQTTIAPLQFARVSENFNFSTKDPSIATRPLGEKMLEMPKGLISTVFSWNIVQTMRTLFFWLLLIGMLDCKVQCNDGVL</sequence>
<dbReference type="EMBL" id="UZAD01001383">
    <property type="protein sequence ID" value="VDN85010.1"/>
    <property type="molecule type" value="Genomic_DNA"/>
</dbReference>
<keyword evidence="2" id="KW-1185">Reference proteome</keyword>
<reference evidence="3" key="1">
    <citation type="submission" date="2017-02" db="UniProtKB">
        <authorList>
            <consortium name="WormBaseParasite"/>
        </authorList>
    </citation>
    <scope>IDENTIFICATION</scope>
</reference>
<gene>
    <name evidence="1" type="ORF">BPAG_LOCUS3824</name>
</gene>
<accession>A0A0N4T6M4</accession>
<dbReference type="AlphaFoldDB" id="A0A0N4T6M4"/>
<evidence type="ECO:0000313" key="2">
    <source>
        <dbReference type="Proteomes" id="UP000278627"/>
    </source>
</evidence>
<evidence type="ECO:0000313" key="1">
    <source>
        <dbReference type="EMBL" id="VDN85010.1"/>
    </source>
</evidence>
<dbReference type="Proteomes" id="UP000278627">
    <property type="component" value="Unassembled WGS sequence"/>
</dbReference>
<reference evidence="1 2" key="2">
    <citation type="submission" date="2018-11" db="EMBL/GenBank/DDBJ databases">
        <authorList>
            <consortium name="Pathogen Informatics"/>
        </authorList>
    </citation>
    <scope>NUCLEOTIDE SEQUENCE [LARGE SCALE GENOMIC DNA]</scope>
</reference>
<proteinExistence type="predicted"/>
<dbReference type="WBParaSite" id="BPAG_0000385701-mRNA-1">
    <property type="protein sequence ID" value="BPAG_0000385701-mRNA-1"/>
    <property type="gene ID" value="BPAG_0000385701"/>
</dbReference>
<evidence type="ECO:0000313" key="3">
    <source>
        <dbReference type="WBParaSite" id="BPAG_0000385701-mRNA-1"/>
    </source>
</evidence>